<dbReference type="Pfam" id="PF08378">
    <property type="entry name" value="NERD"/>
    <property type="match status" value="1"/>
</dbReference>
<protein>
    <submittedName>
        <fullName evidence="2">NERD domain-containing protein</fullName>
    </submittedName>
</protein>
<proteinExistence type="predicted"/>
<dbReference type="OrthoDB" id="2417001at2"/>
<sequence>MFIKIHEPSDYQKFLLAAEQRLILNDHDDMKLSTYLRGVEGETLFYELINHSECVKLWDFNLKYRGNSQYDFLVWHKETLFHFDIKNFAGHYKIINYQFVSERDYVHTDVTSQLNKAHYKLETFLKNQQIKTKVVSKTVFINPGFNLSADFVPDHVILPYQIEKLVEFISSIVPQPAHSIYAEKMKSFHYSGAHFDRIHYYPFEEYKRGMRCPKCRRLTMVHQQKKRYVTCQHCQQCSDNQTALIYLMKEMSLLKNAPLTSTEVSEWSGFPKSTVREIIQKICTKEGANKNRTYQLK</sequence>
<name>A0A4R6BEV2_9STAP</name>
<evidence type="ECO:0000313" key="3">
    <source>
        <dbReference type="Proteomes" id="UP000295310"/>
    </source>
</evidence>
<keyword evidence="3" id="KW-1185">Reference proteome</keyword>
<reference evidence="2 3" key="1">
    <citation type="submission" date="2019-01" db="EMBL/GenBank/DDBJ databases">
        <title>Draft genome sequences of the type strains of six Macrococcus species.</title>
        <authorList>
            <person name="Mazhar S."/>
            <person name="Altermann E."/>
            <person name="Hill C."/>
            <person name="Mcauliffe O."/>
        </authorList>
    </citation>
    <scope>NUCLEOTIDE SEQUENCE [LARGE SCALE GENOMIC DNA]</scope>
    <source>
        <strain evidence="2 3">CCM4811</strain>
    </source>
</reference>
<accession>A0A4R6BEV2</accession>
<dbReference type="EMBL" id="SCWA01000005">
    <property type="protein sequence ID" value="TDL98278.1"/>
    <property type="molecule type" value="Genomic_DNA"/>
</dbReference>
<organism evidence="2 3">
    <name type="scientific">Macrococcus brunensis</name>
    <dbReference type="NCBI Taxonomy" id="198483"/>
    <lineage>
        <taxon>Bacteria</taxon>
        <taxon>Bacillati</taxon>
        <taxon>Bacillota</taxon>
        <taxon>Bacilli</taxon>
        <taxon>Bacillales</taxon>
        <taxon>Staphylococcaceae</taxon>
        <taxon>Macrococcus</taxon>
    </lineage>
</organism>
<comment type="caution">
    <text evidence="2">The sequence shown here is derived from an EMBL/GenBank/DDBJ whole genome shotgun (WGS) entry which is preliminary data.</text>
</comment>
<feature type="domain" description="NERD" evidence="1">
    <location>
        <begin position="38"/>
        <end position="140"/>
    </location>
</feature>
<dbReference type="AlphaFoldDB" id="A0A4R6BEV2"/>
<evidence type="ECO:0000259" key="1">
    <source>
        <dbReference type="Pfam" id="PF08378"/>
    </source>
</evidence>
<dbReference type="RefSeq" id="WP_133431517.1">
    <property type="nucleotide sequence ID" value="NZ_SCWA01000005.1"/>
</dbReference>
<dbReference type="Proteomes" id="UP000295310">
    <property type="component" value="Unassembled WGS sequence"/>
</dbReference>
<dbReference type="InterPro" id="IPR011528">
    <property type="entry name" value="NERD"/>
</dbReference>
<evidence type="ECO:0000313" key="2">
    <source>
        <dbReference type="EMBL" id="TDL98278.1"/>
    </source>
</evidence>
<gene>
    <name evidence="2" type="ORF">ERX27_03840</name>
</gene>